<dbReference type="VEuPathDB" id="FungiDB:GGTG_04855"/>
<reference evidence="5" key="1">
    <citation type="submission" date="2010-07" db="EMBL/GenBank/DDBJ databases">
        <title>The genome sequence of Gaeumannomyces graminis var. tritici strain R3-111a-1.</title>
        <authorList>
            <consortium name="The Broad Institute Genome Sequencing Platform"/>
            <person name="Ma L.-J."/>
            <person name="Dead R."/>
            <person name="Young S."/>
            <person name="Zeng Q."/>
            <person name="Koehrsen M."/>
            <person name="Alvarado L."/>
            <person name="Berlin A."/>
            <person name="Chapman S.B."/>
            <person name="Chen Z."/>
            <person name="Freedman E."/>
            <person name="Gellesch M."/>
            <person name="Goldberg J."/>
            <person name="Griggs A."/>
            <person name="Gujja S."/>
            <person name="Heilman E.R."/>
            <person name="Heiman D."/>
            <person name="Hepburn T."/>
            <person name="Howarth C."/>
            <person name="Jen D."/>
            <person name="Larson L."/>
            <person name="Mehta T."/>
            <person name="Neiman D."/>
            <person name="Pearson M."/>
            <person name="Roberts A."/>
            <person name="Saif S."/>
            <person name="Shea T."/>
            <person name="Shenoy N."/>
            <person name="Sisk P."/>
            <person name="Stolte C."/>
            <person name="Sykes S."/>
            <person name="Walk T."/>
            <person name="White J."/>
            <person name="Yandava C."/>
            <person name="Haas B."/>
            <person name="Nusbaum C."/>
            <person name="Birren B."/>
        </authorList>
    </citation>
    <scope>NUCLEOTIDE SEQUENCE [LARGE SCALE GENOMIC DNA]</scope>
    <source>
        <strain evidence="5">R3-111a-1</strain>
    </source>
</reference>
<feature type="compositionally biased region" description="Basic residues" evidence="1">
    <location>
        <begin position="548"/>
        <end position="560"/>
    </location>
</feature>
<reference evidence="3" key="3">
    <citation type="submission" date="2010-09" db="EMBL/GenBank/DDBJ databases">
        <title>Annotation of Gaeumannomyces graminis var. tritici R3-111a-1.</title>
        <authorList>
            <consortium name="The Broad Institute Genome Sequencing Platform"/>
            <person name="Ma L.-J."/>
            <person name="Dead R."/>
            <person name="Young S.K."/>
            <person name="Zeng Q."/>
            <person name="Gargeya S."/>
            <person name="Fitzgerald M."/>
            <person name="Haas B."/>
            <person name="Abouelleil A."/>
            <person name="Alvarado L."/>
            <person name="Arachchi H.M."/>
            <person name="Berlin A."/>
            <person name="Brown A."/>
            <person name="Chapman S.B."/>
            <person name="Chen Z."/>
            <person name="Dunbar C."/>
            <person name="Freedman E."/>
            <person name="Gearin G."/>
            <person name="Gellesch M."/>
            <person name="Goldberg J."/>
            <person name="Griggs A."/>
            <person name="Gujja S."/>
            <person name="Heiman D."/>
            <person name="Howarth C."/>
            <person name="Larson L."/>
            <person name="Lui A."/>
            <person name="MacDonald P.J.P."/>
            <person name="Mehta T."/>
            <person name="Montmayeur A."/>
            <person name="Murphy C."/>
            <person name="Neiman D."/>
            <person name="Pearson M."/>
            <person name="Priest M."/>
            <person name="Roberts A."/>
            <person name="Saif S."/>
            <person name="Shea T."/>
            <person name="Shenoy N."/>
            <person name="Sisk P."/>
            <person name="Stolte C."/>
            <person name="Sykes S."/>
            <person name="Yandava C."/>
            <person name="Wortman J."/>
            <person name="Nusbaum C."/>
            <person name="Birren B."/>
        </authorList>
    </citation>
    <scope>NUCLEOTIDE SEQUENCE</scope>
    <source>
        <strain evidence="3">R3-111a-1</strain>
    </source>
</reference>
<feature type="compositionally biased region" description="Low complexity" evidence="1">
    <location>
        <begin position="561"/>
        <end position="572"/>
    </location>
</feature>
<evidence type="ECO:0000313" key="5">
    <source>
        <dbReference type="Proteomes" id="UP000006039"/>
    </source>
</evidence>
<dbReference type="HOGENOM" id="CLU_407719_0_0_1"/>
<evidence type="ECO:0000313" key="3">
    <source>
        <dbReference type="EMBL" id="EJT79772.1"/>
    </source>
</evidence>
<feature type="region of interest" description="Disordered" evidence="1">
    <location>
        <begin position="541"/>
        <end position="572"/>
    </location>
</feature>
<dbReference type="AlphaFoldDB" id="J3NUA1"/>
<keyword evidence="2" id="KW-0812">Transmembrane</keyword>
<reference evidence="4" key="4">
    <citation type="journal article" date="2015" name="G3 (Bethesda)">
        <title>Genome sequences of three phytopathogenic species of the Magnaporthaceae family of fungi.</title>
        <authorList>
            <person name="Okagaki L.H."/>
            <person name="Nunes C.C."/>
            <person name="Sailsbery J."/>
            <person name="Clay B."/>
            <person name="Brown D."/>
            <person name="John T."/>
            <person name="Oh Y."/>
            <person name="Young N."/>
            <person name="Fitzgerald M."/>
            <person name="Haas B.J."/>
            <person name="Zeng Q."/>
            <person name="Young S."/>
            <person name="Adiconis X."/>
            <person name="Fan L."/>
            <person name="Levin J.Z."/>
            <person name="Mitchell T.K."/>
            <person name="Okubara P.A."/>
            <person name="Farman M.L."/>
            <person name="Kohn L.M."/>
            <person name="Birren B."/>
            <person name="Ma L.-J."/>
            <person name="Dean R.A."/>
        </authorList>
    </citation>
    <scope>NUCLEOTIDE SEQUENCE</scope>
    <source>
        <strain evidence="4">R3-111a-1</strain>
    </source>
</reference>
<dbReference type="GeneID" id="20345313"/>
<dbReference type="RefSeq" id="XP_009220917.1">
    <property type="nucleotide sequence ID" value="XM_009222653.1"/>
</dbReference>
<dbReference type="EnsemblFungi" id="EJT79772">
    <property type="protein sequence ID" value="EJT79772"/>
    <property type="gene ID" value="GGTG_04855"/>
</dbReference>
<evidence type="ECO:0000256" key="1">
    <source>
        <dbReference type="SAM" id="MobiDB-lite"/>
    </source>
</evidence>
<dbReference type="EMBL" id="GL385396">
    <property type="protein sequence ID" value="EJT79772.1"/>
    <property type="molecule type" value="Genomic_DNA"/>
</dbReference>
<dbReference type="OrthoDB" id="5244983at2759"/>
<accession>J3NUA1</accession>
<sequence>MSNNKKRGHDNTSPQRSESMRPVRTQPPRLIISTLTSDRFDSSPLQPVPTPDSQIVYNTMRDAAAADRLTAPSVRSATMSRSPSAASSNSLSNGIDDLRVQEPPSPNTRKRKQPKRSGPLTEAAKTKAAFLRRIGACKDCRNRKVTCQLFHHDLRLFEQGYMERAHLPPRVQTFYNQSSPPGPPAIDLLGLLPMNYPSSAPGLPPLSNLPQDLIGVGGDSRCHQPSAPSQHELSAELETMLREGHFDANAVSPVTAMSYASPMLQNGLVSPATPEALSGRHLFNPISRLPSPTISLPAAQGFIQLFGSSDVAQKPNCVPIGRLIDNNLGFWECRGGGHHGGGTPSMVSSTNTSTVPEVCLRHLASLQELLRHYNLEHGRYQHLEDPYMYKCSGCQFLSHLAGLQCPSCDRKLVNGSLSWEQWYYVSLLGPASLAAERITSVPSGAGLSPFQFHGNSSSGFSPSTQPFNGSYSNLLHPSQQYYRGADGRGRHRKNKDTSGSASEKARDDLNSEPQSAKSACPFRQLVPATLEPMCSPVDNKMCGWRQPSRSRSRSRRRSRSRPCMPSPRGSSCPLSVAGRPAAALLLATGRWLLPLLLAVFLLCALALSSSVSAASPPVGDVDVLGPLSRTRLQNWVLLSAGGLLGTWLLGTVSAGVGALGRLRMGENAGLAAPNLVAGVV</sequence>
<dbReference type="Proteomes" id="UP000006039">
    <property type="component" value="Unassembled WGS sequence"/>
</dbReference>
<name>J3NUA1_GAET3</name>
<gene>
    <name evidence="4" type="primary">20345313</name>
    <name evidence="3" type="ORF">GGTG_04855</name>
</gene>
<reference evidence="3" key="2">
    <citation type="submission" date="2010-07" db="EMBL/GenBank/DDBJ databases">
        <authorList>
            <consortium name="The Broad Institute Genome Sequencing Platform"/>
            <consortium name="Broad Institute Genome Sequencing Center for Infectious Disease"/>
            <person name="Ma L.-J."/>
            <person name="Dead R."/>
            <person name="Young S."/>
            <person name="Zeng Q."/>
            <person name="Koehrsen M."/>
            <person name="Alvarado L."/>
            <person name="Berlin A."/>
            <person name="Chapman S.B."/>
            <person name="Chen Z."/>
            <person name="Freedman E."/>
            <person name="Gellesch M."/>
            <person name="Goldberg J."/>
            <person name="Griggs A."/>
            <person name="Gujja S."/>
            <person name="Heilman E.R."/>
            <person name="Heiman D."/>
            <person name="Hepburn T."/>
            <person name="Howarth C."/>
            <person name="Jen D."/>
            <person name="Larson L."/>
            <person name="Mehta T."/>
            <person name="Neiman D."/>
            <person name="Pearson M."/>
            <person name="Roberts A."/>
            <person name="Saif S."/>
            <person name="Shea T."/>
            <person name="Shenoy N."/>
            <person name="Sisk P."/>
            <person name="Stolte C."/>
            <person name="Sykes S."/>
            <person name="Walk T."/>
            <person name="White J."/>
            <person name="Yandava C."/>
            <person name="Haas B."/>
            <person name="Nusbaum C."/>
            <person name="Birren B."/>
        </authorList>
    </citation>
    <scope>NUCLEOTIDE SEQUENCE</scope>
    <source>
        <strain evidence="3">R3-111a-1</strain>
    </source>
</reference>
<feature type="transmembrane region" description="Helical" evidence="2">
    <location>
        <begin position="635"/>
        <end position="659"/>
    </location>
</feature>
<feature type="region of interest" description="Disordered" evidence="1">
    <location>
        <begin position="1"/>
        <end position="54"/>
    </location>
</feature>
<protein>
    <submittedName>
        <fullName evidence="3 4">Uncharacterized protein</fullName>
    </submittedName>
</protein>
<evidence type="ECO:0000256" key="2">
    <source>
        <dbReference type="SAM" id="Phobius"/>
    </source>
</evidence>
<dbReference type="eggNOG" id="ENOG502RJS1">
    <property type="taxonomic scope" value="Eukaryota"/>
</dbReference>
<keyword evidence="5" id="KW-1185">Reference proteome</keyword>
<feature type="region of interest" description="Disordered" evidence="1">
    <location>
        <begin position="70"/>
        <end position="124"/>
    </location>
</feature>
<proteinExistence type="predicted"/>
<keyword evidence="2" id="KW-0472">Membrane</keyword>
<reference evidence="4" key="5">
    <citation type="submission" date="2018-04" db="UniProtKB">
        <authorList>
            <consortium name="EnsemblFungi"/>
        </authorList>
    </citation>
    <scope>IDENTIFICATION</scope>
    <source>
        <strain evidence="4">R3-111a-1</strain>
    </source>
</reference>
<feature type="region of interest" description="Disordered" evidence="1">
    <location>
        <begin position="481"/>
        <end position="518"/>
    </location>
</feature>
<organism evidence="3">
    <name type="scientific">Gaeumannomyces tritici (strain R3-111a-1)</name>
    <name type="common">Wheat and barley take-all root rot fungus</name>
    <name type="synonym">Gaeumannomyces graminis var. tritici</name>
    <dbReference type="NCBI Taxonomy" id="644352"/>
    <lineage>
        <taxon>Eukaryota</taxon>
        <taxon>Fungi</taxon>
        <taxon>Dikarya</taxon>
        <taxon>Ascomycota</taxon>
        <taxon>Pezizomycotina</taxon>
        <taxon>Sordariomycetes</taxon>
        <taxon>Sordariomycetidae</taxon>
        <taxon>Magnaporthales</taxon>
        <taxon>Magnaporthaceae</taxon>
        <taxon>Gaeumannomyces</taxon>
    </lineage>
</organism>
<feature type="compositionally biased region" description="Low complexity" evidence="1">
    <location>
        <begin position="76"/>
        <end position="92"/>
    </location>
</feature>
<keyword evidence="2" id="KW-1133">Transmembrane helix</keyword>
<feature type="transmembrane region" description="Helical" evidence="2">
    <location>
        <begin position="591"/>
        <end position="615"/>
    </location>
</feature>
<evidence type="ECO:0000313" key="4">
    <source>
        <dbReference type="EnsemblFungi" id="EJT79772"/>
    </source>
</evidence>